<evidence type="ECO:0000256" key="3">
    <source>
        <dbReference type="ARBA" id="ARBA00022692"/>
    </source>
</evidence>
<feature type="transmembrane region" description="Helical" evidence="6">
    <location>
        <begin position="349"/>
        <end position="367"/>
    </location>
</feature>
<feature type="transmembrane region" description="Helical" evidence="6">
    <location>
        <begin position="292"/>
        <end position="314"/>
    </location>
</feature>
<feature type="transmembrane region" description="Helical" evidence="6">
    <location>
        <begin position="136"/>
        <end position="156"/>
    </location>
</feature>
<keyword evidence="2" id="KW-0813">Transport</keyword>
<keyword evidence="9" id="KW-1185">Reference proteome</keyword>
<protein>
    <submittedName>
        <fullName evidence="8">Multidrug MFS transporter</fullName>
    </submittedName>
</protein>
<gene>
    <name evidence="8" type="ORF">BAU17_05205</name>
</gene>
<name>A0ABQ6Z1A8_9ENTE</name>
<dbReference type="EMBL" id="MAEL01000024">
    <property type="protein sequence ID" value="KAF1305072.1"/>
    <property type="molecule type" value="Genomic_DNA"/>
</dbReference>
<feature type="transmembrane region" description="Helical" evidence="6">
    <location>
        <begin position="12"/>
        <end position="37"/>
    </location>
</feature>
<evidence type="ECO:0000256" key="6">
    <source>
        <dbReference type="SAM" id="Phobius"/>
    </source>
</evidence>
<feature type="domain" description="Major facilitator superfamily (MFS) profile" evidence="7">
    <location>
        <begin position="11"/>
        <end position="455"/>
    </location>
</feature>
<keyword evidence="4 6" id="KW-1133">Transmembrane helix</keyword>
<dbReference type="InterPro" id="IPR020846">
    <property type="entry name" value="MFS_dom"/>
</dbReference>
<feature type="transmembrane region" description="Helical" evidence="6">
    <location>
        <begin position="49"/>
        <end position="69"/>
    </location>
</feature>
<keyword evidence="3 6" id="KW-0812">Transmembrane</keyword>
<dbReference type="RefSeq" id="WP_161901484.1">
    <property type="nucleotide sequence ID" value="NZ_MAEL01000024.1"/>
</dbReference>
<keyword evidence="5 6" id="KW-0472">Membrane</keyword>
<feature type="transmembrane region" description="Helical" evidence="6">
    <location>
        <begin position="388"/>
        <end position="409"/>
    </location>
</feature>
<evidence type="ECO:0000313" key="8">
    <source>
        <dbReference type="EMBL" id="KAF1305072.1"/>
    </source>
</evidence>
<dbReference type="Pfam" id="PF07690">
    <property type="entry name" value="MFS_1"/>
    <property type="match status" value="2"/>
</dbReference>
<dbReference type="Proteomes" id="UP000782705">
    <property type="component" value="Unassembled WGS sequence"/>
</dbReference>
<dbReference type="InterPro" id="IPR011701">
    <property type="entry name" value="MFS"/>
</dbReference>
<dbReference type="Gene3D" id="1.20.1250.20">
    <property type="entry name" value="MFS general substrate transporter like domains"/>
    <property type="match status" value="1"/>
</dbReference>
<comment type="caution">
    <text evidence="8">The sequence shown here is derived from an EMBL/GenBank/DDBJ whole genome shotgun (WGS) entry which is preliminary data.</text>
</comment>
<evidence type="ECO:0000256" key="5">
    <source>
        <dbReference type="ARBA" id="ARBA00023136"/>
    </source>
</evidence>
<feature type="transmembrane region" description="Helical" evidence="6">
    <location>
        <begin position="221"/>
        <end position="239"/>
    </location>
</feature>
<evidence type="ECO:0000313" key="9">
    <source>
        <dbReference type="Proteomes" id="UP000782705"/>
    </source>
</evidence>
<dbReference type="PROSITE" id="PS50850">
    <property type="entry name" value="MFS"/>
    <property type="match status" value="1"/>
</dbReference>
<sequence>MDKKSIKLIPAIIATGIMSFAGVLIETAMNVTFPTLIQEFGVTTGQVQWVTTIYLLVISILVPFSNYLLKKFSIRSLFIVANLFFIVGLVIDFFALNFPMLLAGRLLQGISTGIALPLMFHIILTFTTIDKRGTMMGIGTMTTSIAPAIGPTYGGLLTSNLSWHYIFLLLIPVLSVSLIIGLFAIPEIKVTSDSRLDIVGLAGVMLLFTGFLMFLNQIHEWQSLFWLAVGIVGLCIFYYQSTHAKEPLVRLTVLKQQSFRLFLIGFLVCQALLLGVSFVLPNFVQIVLGENAFVAGLIMLPGAAIGAILAPFSGNLLDRVGSKKPILIGLTLAIIGWAALTLILQKPLLLTLVIGHVTYMIGIGLSYSNMMTTGMNHIQSADYGDGNTLFNTLQQFSGAVSTAVVATIIGIAQANNPDTVAATTTGSEISMILLLVAVVAIMIRYVFYFRKVEASKKSI</sequence>
<feature type="transmembrane region" description="Helical" evidence="6">
    <location>
        <begin position="196"/>
        <end position="215"/>
    </location>
</feature>
<feature type="transmembrane region" description="Helical" evidence="6">
    <location>
        <begin position="162"/>
        <end position="184"/>
    </location>
</feature>
<comment type="subcellular location">
    <subcellularLocation>
        <location evidence="1">Cell membrane</location>
        <topology evidence="1">Multi-pass membrane protein</topology>
    </subcellularLocation>
</comment>
<evidence type="ECO:0000256" key="2">
    <source>
        <dbReference type="ARBA" id="ARBA00022448"/>
    </source>
</evidence>
<feature type="transmembrane region" description="Helical" evidence="6">
    <location>
        <begin position="259"/>
        <end position="280"/>
    </location>
</feature>
<dbReference type="InterPro" id="IPR036259">
    <property type="entry name" value="MFS_trans_sf"/>
</dbReference>
<organism evidence="8 9">
    <name type="scientific">Candidatus Enterococcus willemsii</name>
    <dbReference type="NCBI Taxonomy" id="1857215"/>
    <lineage>
        <taxon>Bacteria</taxon>
        <taxon>Bacillati</taxon>
        <taxon>Bacillota</taxon>
        <taxon>Bacilli</taxon>
        <taxon>Lactobacillales</taxon>
        <taxon>Enterococcaceae</taxon>
        <taxon>Enterococcus</taxon>
    </lineage>
</organism>
<evidence type="ECO:0000256" key="4">
    <source>
        <dbReference type="ARBA" id="ARBA00022989"/>
    </source>
</evidence>
<feature type="transmembrane region" description="Helical" evidence="6">
    <location>
        <begin position="76"/>
        <end position="96"/>
    </location>
</feature>
<evidence type="ECO:0000259" key="7">
    <source>
        <dbReference type="PROSITE" id="PS50850"/>
    </source>
</evidence>
<accession>A0ABQ6Z1A8</accession>
<dbReference type="SUPFAM" id="SSF103473">
    <property type="entry name" value="MFS general substrate transporter"/>
    <property type="match status" value="1"/>
</dbReference>
<feature type="transmembrane region" description="Helical" evidence="6">
    <location>
        <begin position="429"/>
        <end position="447"/>
    </location>
</feature>
<feature type="transmembrane region" description="Helical" evidence="6">
    <location>
        <begin position="326"/>
        <end position="343"/>
    </location>
</feature>
<feature type="transmembrane region" description="Helical" evidence="6">
    <location>
        <begin position="102"/>
        <end position="124"/>
    </location>
</feature>
<dbReference type="Gene3D" id="1.20.1720.10">
    <property type="entry name" value="Multidrug resistance protein D"/>
    <property type="match status" value="1"/>
</dbReference>
<dbReference type="PANTHER" id="PTHR42718:SF43">
    <property type="entry name" value="LINCOMYCIN RESISTANCE PROTEIN LMRB"/>
    <property type="match status" value="1"/>
</dbReference>
<dbReference type="PANTHER" id="PTHR42718">
    <property type="entry name" value="MAJOR FACILITATOR SUPERFAMILY MULTIDRUG TRANSPORTER MFSC"/>
    <property type="match status" value="1"/>
</dbReference>
<evidence type="ECO:0000256" key="1">
    <source>
        <dbReference type="ARBA" id="ARBA00004651"/>
    </source>
</evidence>
<proteinExistence type="predicted"/>
<dbReference type="PRINTS" id="PR01036">
    <property type="entry name" value="TCRTETB"/>
</dbReference>
<reference evidence="8 9" key="1">
    <citation type="submission" date="2016-06" db="EMBL/GenBank/DDBJ databases">
        <title>Four novel species of enterococci isolated from chicken manure.</title>
        <authorList>
            <person name="Van Tyne D."/>
        </authorList>
    </citation>
    <scope>NUCLEOTIDE SEQUENCE [LARGE SCALE GENOMIC DNA]</scope>
    <source>
        <strain evidence="8 9">CU12B</strain>
    </source>
</reference>